<dbReference type="PANTHER" id="PTHR43255:SF2">
    <property type="entry name" value="HETERODISULFIDE REDUCTASE RELATED PROTEIN"/>
    <property type="match status" value="1"/>
</dbReference>
<accession>A0A1T4K9J6</accession>
<gene>
    <name evidence="6" type="ORF">SAMN02745118_00700</name>
</gene>
<name>A0A1T4K9J6_9FIRM</name>
<dbReference type="SUPFAM" id="SSF46548">
    <property type="entry name" value="alpha-helical ferredoxin"/>
    <property type="match status" value="1"/>
</dbReference>
<evidence type="ECO:0000313" key="7">
    <source>
        <dbReference type="Proteomes" id="UP000190625"/>
    </source>
</evidence>
<keyword evidence="1" id="KW-0479">Metal-binding</keyword>
<dbReference type="AlphaFoldDB" id="A0A1T4K9J6"/>
<dbReference type="Gene3D" id="1.10.1060.10">
    <property type="entry name" value="Alpha-helical ferredoxin"/>
    <property type="match status" value="1"/>
</dbReference>
<evidence type="ECO:0000256" key="3">
    <source>
        <dbReference type="ARBA" id="ARBA00023014"/>
    </source>
</evidence>
<dbReference type="PROSITE" id="PS00198">
    <property type="entry name" value="4FE4S_FER_1"/>
    <property type="match status" value="1"/>
</dbReference>
<dbReference type="RefSeq" id="WP_078809193.1">
    <property type="nucleotide sequence ID" value="NZ_FUWM01000005.1"/>
</dbReference>
<feature type="domain" description="4Fe-4S ferredoxin-type" evidence="5">
    <location>
        <begin position="26"/>
        <end position="87"/>
    </location>
</feature>
<dbReference type="Proteomes" id="UP000190625">
    <property type="component" value="Unassembled WGS sequence"/>
</dbReference>
<dbReference type="InterPro" id="IPR017900">
    <property type="entry name" value="4Fe4S_Fe_S_CS"/>
</dbReference>
<feature type="compositionally biased region" description="Basic residues" evidence="4">
    <location>
        <begin position="112"/>
        <end position="124"/>
    </location>
</feature>
<dbReference type="InterPro" id="IPR009051">
    <property type="entry name" value="Helical_ferredxn"/>
</dbReference>
<dbReference type="STRING" id="142842.SAMN02745118_00700"/>
<keyword evidence="3" id="KW-0411">Iron-sulfur</keyword>
<dbReference type="GO" id="GO:0046872">
    <property type="term" value="F:metal ion binding"/>
    <property type="evidence" value="ECO:0007669"/>
    <property type="project" value="UniProtKB-KW"/>
</dbReference>
<protein>
    <submittedName>
        <fullName evidence="6">Heterodisulfide reductase subunit C</fullName>
    </submittedName>
</protein>
<dbReference type="OrthoDB" id="9794954at2"/>
<evidence type="ECO:0000256" key="1">
    <source>
        <dbReference type="ARBA" id="ARBA00022723"/>
    </source>
</evidence>
<keyword evidence="2" id="KW-0408">Iron</keyword>
<sequence length="131" mass="15270">MLYKLDTDTMNNNLLKRVEEGSNSTLRNCLQCYKCGGMCQESDRFDYTPRQIIEQIIDGLEDKVLNSRAIWMCGTCDKCEVKCPSGINMKKIMQVLRKMAREKGVEPNTSRINRRFEKKAHCPKRKNDQDQ</sequence>
<feature type="region of interest" description="Disordered" evidence="4">
    <location>
        <begin position="101"/>
        <end position="131"/>
    </location>
</feature>
<dbReference type="InterPro" id="IPR017896">
    <property type="entry name" value="4Fe4S_Fe-S-bd"/>
</dbReference>
<organism evidence="6 7">
    <name type="scientific">Selenihalanaerobacter shriftii</name>
    <dbReference type="NCBI Taxonomy" id="142842"/>
    <lineage>
        <taxon>Bacteria</taxon>
        <taxon>Bacillati</taxon>
        <taxon>Bacillota</taxon>
        <taxon>Clostridia</taxon>
        <taxon>Halanaerobiales</taxon>
        <taxon>Halobacteroidaceae</taxon>
        <taxon>Selenihalanaerobacter</taxon>
    </lineage>
</organism>
<proteinExistence type="predicted"/>
<evidence type="ECO:0000256" key="4">
    <source>
        <dbReference type="SAM" id="MobiDB-lite"/>
    </source>
</evidence>
<dbReference type="InterPro" id="IPR051460">
    <property type="entry name" value="HdrC_iron-sulfur_subunit"/>
</dbReference>
<evidence type="ECO:0000259" key="5">
    <source>
        <dbReference type="Pfam" id="PF13183"/>
    </source>
</evidence>
<dbReference type="PANTHER" id="PTHR43255">
    <property type="entry name" value="IRON-SULFUR-BINDING OXIDOREDUCTASE FADF-RELATED-RELATED"/>
    <property type="match status" value="1"/>
</dbReference>
<evidence type="ECO:0000256" key="2">
    <source>
        <dbReference type="ARBA" id="ARBA00023004"/>
    </source>
</evidence>
<dbReference type="EMBL" id="FUWM01000005">
    <property type="protein sequence ID" value="SJZ38985.1"/>
    <property type="molecule type" value="Genomic_DNA"/>
</dbReference>
<dbReference type="GO" id="GO:0005886">
    <property type="term" value="C:plasma membrane"/>
    <property type="evidence" value="ECO:0007669"/>
    <property type="project" value="TreeGrafter"/>
</dbReference>
<dbReference type="GO" id="GO:0051536">
    <property type="term" value="F:iron-sulfur cluster binding"/>
    <property type="evidence" value="ECO:0007669"/>
    <property type="project" value="UniProtKB-KW"/>
</dbReference>
<keyword evidence="7" id="KW-1185">Reference proteome</keyword>
<reference evidence="7" key="1">
    <citation type="submission" date="2017-02" db="EMBL/GenBank/DDBJ databases">
        <authorList>
            <person name="Varghese N."/>
            <person name="Submissions S."/>
        </authorList>
    </citation>
    <scope>NUCLEOTIDE SEQUENCE [LARGE SCALE GENOMIC DNA]</scope>
    <source>
        <strain evidence="7">ATCC BAA-73</strain>
    </source>
</reference>
<evidence type="ECO:0000313" key="6">
    <source>
        <dbReference type="EMBL" id="SJZ38985.1"/>
    </source>
</evidence>
<dbReference type="Pfam" id="PF13183">
    <property type="entry name" value="Fer4_8"/>
    <property type="match status" value="1"/>
</dbReference>